<dbReference type="PANTHER" id="PTHR13799">
    <property type="entry name" value="NGG1 INTERACTING FACTOR 3"/>
    <property type="match status" value="1"/>
</dbReference>
<keyword evidence="2" id="KW-0479">Metal-binding</keyword>
<evidence type="ECO:0000256" key="1">
    <source>
        <dbReference type="ARBA" id="ARBA00006964"/>
    </source>
</evidence>
<protein>
    <submittedName>
        <fullName evidence="3">Nif3-like dinuclear metal center hexameric protein</fullName>
    </submittedName>
</protein>
<reference evidence="4" key="1">
    <citation type="journal article" date="2019" name="Int. J. Syst. Evol. Microbiol.">
        <title>The Global Catalogue of Microorganisms (GCM) 10K type strain sequencing project: providing services to taxonomists for standard genome sequencing and annotation.</title>
        <authorList>
            <consortium name="The Broad Institute Genomics Platform"/>
            <consortium name="The Broad Institute Genome Sequencing Center for Infectious Disease"/>
            <person name="Wu L."/>
            <person name="Ma J."/>
        </authorList>
    </citation>
    <scope>NUCLEOTIDE SEQUENCE [LARGE SCALE GENOMIC DNA]</scope>
    <source>
        <strain evidence="4">KCTC 42805</strain>
    </source>
</reference>
<dbReference type="EMBL" id="JBHULN010000002">
    <property type="protein sequence ID" value="MFD2570160.1"/>
    <property type="molecule type" value="Genomic_DNA"/>
</dbReference>
<sequence>MPHQPSTLDEIAAFLQKEFATERYPNNEQGGIYKATNRSIQRLGLALEPFPGIEEWVEQSAIDALWLHRPWQLDLDTWPSDVGVLYHHLPFDETLAMGFSPRMATALGALDQLQPLEGKQATNESGELLPQRPIGMLFNGDEQEFDGWLHLVKTMFGGYDRAEAGRSLVNSRTGISRLAVVGAMNDSLIREAADRGAELYITGQYRKQAQEAVDETGIAVIAVGHRRSEEWGLGALAELLRERWPALTVADTADFRITT</sequence>
<proteinExistence type="inferred from homology"/>
<gene>
    <name evidence="3" type="ORF">ACFSUS_05900</name>
</gene>
<accession>A0ABW5LZR0</accession>
<dbReference type="Gene3D" id="3.40.1390.30">
    <property type="entry name" value="NIF3 (NGG1p interacting factor 3)-like"/>
    <property type="match status" value="1"/>
</dbReference>
<dbReference type="InterPro" id="IPR002678">
    <property type="entry name" value="DUF34/NIF3"/>
</dbReference>
<dbReference type="RefSeq" id="WP_381520414.1">
    <property type="nucleotide sequence ID" value="NZ_JBHULN010000002.1"/>
</dbReference>
<evidence type="ECO:0000313" key="3">
    <source>
        <dbReference type="EMBL" id="MFD2570160.1"/>
    </source>
</evidence>
<dbReference type="Pfam" id="PF01784">
    <property type="entry name" value="DUF34_NIF3"/>
    <property type="match status" value="1"/>
</dbReference>
<organism evidence="3 4">
    <name type="scientific">Spirosoma soli</name>
    <dbReference type="NCBI Taxonomy" id="1770529"/>
    <lineage>
        <taxon>Bacteria</taxon>
        <taxon>Pseudomonadati</taxon>
        <taxon>Bacteroidota</taxon>
        <taxon>Cytophagia</taxon>
        <taxon>Cytophagales</taxon>
        <taxon>Cytophagaceae</taxon>
        <taxon>Spirosoma</taxon>
    </lineage>
</organism>
<comment type="similarity">
    <text evidence="1">Belongs to the GTP cyclohydrolase I type 2/NIF3 family.</text>
</comment>
<dbReference type="InterPro" id="IPR036069">
    <property type="entry name" value="DUF34/NIF3_sf"/>
</dbReference>
<dbReference type="PANTHER" id="PTHR13799:SF14">
    <property type="entry name" value="GTP CYCLOHYDROLASE 1 TYPE 2 HOMOLOG"/>
    <property type="match status" value="1"/>
</dbReference>
<keyword evidence="4" id="KW-1185">Reference proteome</keyword>
<evidence type="ECO:0000313" key="4">
    <source>
        <dbReference type="Proteomes" id="UP001597469"/>
    </source>
</evidence>
<dbReference type="Proteomes" id="UP001597469">
    <property type="component" value="Unassembled WGS sequence"/>
</dbReference>
<name>A0ABW5LZR0_9BACT</name>
<comment type="caution">
    <text evidence="3">The sequence shown here is derived from an EMBL/GenBank/DDBJ whole genome shotgun (WGS) entry which is preliminary data.</text>
</comment>
<dbReference type="SUPFAM" id="SSF102705">
    <property type="entry name" value="NIF3 (NGG1p interacting factor 3)-like"/>
    <property type="match status" value="1"/>
</dbReference>
<evidence type="ECO:0000256" key="2">
    <source>
        <dbReference type="ARBA" id="ARBA00022723"/>
    </source>
</evidence>